<dbReference type="Proteomes" id="UP001373714">
    <property type="component" value="Unassembled WGS sequence"/>
</dbReference>
<accession>A0AAV9UBF8</accession>
<sequence>MAYPMECSMSNDSAVSSSMEEDFMLYGTNDDEYFHPLDISGPFPGEEGFSMFTDLANTSSIEEVDLASILNTDFFKLPASTNRESRILGLNDPLPVSHTGFTYSGYLDRQHLGENSGYPTPPSTISSPYSPPINNVGNFPPPRPRRQSKSSHRRGSALISSPPSSPLPPGASSPTGGKSGIFTCPKCSAVFTFKTNKTRHVNSRACEDKRSTPASEGGCTKEYPCPIEGCPTVIKRRKDNLAVHLKKIHGLRMEVARQSI</sequence>
<feature type="compositionally biased region" description="Basic residues" evidence="1">
    <location>
        <begin position="143"/>
        <end position="155"/>
    </location>
</feature>
<comment type="caution">
    <text evidence="2">The sequence shown here is derived from an EMBL/GenBank/DDBJ whole genome shotgun (WGS) entry which is preliminary data.</text>
</comment>
<keyword evidence="3" id="KW-1185">Reference proteome</keyword>
<dbReference type="Gene3D" id="3.30.160.60">
    <property type="entry name" value="Classic Zinc Finger"/>
    <property type="match status" value="1"/>
</dbReference>
<gene>
    <name evidence="2" type="ORF">TWF730_002720</name>
</gene>
<dbReference type="EMBL" id="JAVHNS010000013">
    <property type="protein sequence ID" value="KAK6337315.1"/>
    <property type="molecule type" value="Genomic_DNA"/>
</dbReference>
<protein>
    <recommendedName>
        <fullName evidence="4">C2H2-type domain-containing protein</fullName>
    </recommendedName>
</protein>
<organism evidence="2 3">
    <name type="scientific">Orbilia blumenaviensis</name>
    <dbReference type="NCBI Taxonomy" id="1796055"/>
    <lineage>
        <taxon>Eukaryota</taxon>
        <taxon>Fungi</taxon>
        <taxon>Dikarya</taxon>
        <taxon>Ascomycota</taxon>
        <taxon>Pezizomycotina</taxon>
        <taxon>Orbiliomycetes</taxon>
        <taxon>Orbiliales</taxon>
        <taxon>Orbiliaceae</taxon>
        <taxon>Orbilia</taxon>
    </lineage>
</organism>
<evidence type="ECO:0000256" key="1">
    <source>
        <dbReference type="SAM" id="MobiDB-lite"/>
    </source>
</evidence>
<dbReference type="AlphaFoldDB" id="A0AAV9UBF8"/>
<name>A0AAV9UBF8_9PEZI</name>
<feature type="region of interest" description="Disordered" evidence="1">
    <location>
        <begin position="112"/>
        <end position="175"/>
    </location>
</feature>
<evidence type="ECO:0000313" key="2">
    <source>
        <dbReference type="EMBL" id="KAK6337315.1"/>
    </source>
</evidence>
<reference evidence="2 3" key="1">
    <citation type="submission" date="2019-10" db="EMBL/GenBank/DDBJ databases">
        <authorList>
            <person name="Palmer J.M."/>
        </authorList>
    </citation>
    <scope>NUCLEOTIDE SEQUENCE [LARGE SCALE GENOMIC DNA]</scope>
    <source>
        <strain evidence="2 3">TWF730</strain>
    </source>
</reference>
<evidence type="ECO:0008006" key="4">
    <source>
        <dbReference type="Google" id="ProtNLM"/>
    </source>
</evidence>
<proteinExistence type="predicted"/>
<evidence type="ECO:0000313" key="3">
    <source>
        <dbReference type="Proteomes" id="UP001373714"/>
    </source>
</evidence>